<comment type="subcellular location">
    <subcellularLocation>
        <location evidence="1">Periplasm</location>
    </subcellularLocation>
</comment>
<dbReference type="InterPro" id="IPR001188">
    <property type="entry name" value="Sperm_putr-bd"/>
</dbReference>
<dbReference type="GO" id="GO:0015846">
    <property type="term" value="P:polyamine transport"/>
    <property type="evidence" value="ECO:0007669"/>
    <property type="project" value="InterPro"/>
</dbReference>
<dbReference type="PROSITE" id="PS51257">
    <property type="entry name" value="PROKAR_LIPOPROTEIN"/>
    <property type="match status" value="1"/>
</dbReference>
<evidence type="ECO:0000313" key="7">
    <source>
        <dbReference type="Proteomes" id="UP000266089"/>
    </source>
</evidence>
<evidence type="ECO:0000256" key="5">
    <source>
        <dbReference type="PIRSR" id="PIRSR019574-1"/>
    </source>
</evidence>
<dbReference type="GO" id="GO:0042597">
    <property type="term" value="C:periplasmic space"/>
    <property type="evidence" value="ECO:0007669"/>
    <property type="project" value="UniProtKB-SubCell"/>
</dbReference>
<keyword evidence="2" id="KW-0813">Transport</keyword>
<proteinExistence type="predicted"/>
<dbReference type="OrthoDB" id="9769319at2"/>
<dbReference type="PIRSF" id="PIRSF019574">
    <property type="entry name" value="Periplasmic_polyamine_BP"/>
    <property type="match status" value="1"/>
</dbReference>
<dbReference type="PRINTS" id="PR00909">
    <property type="entry name" value="SPERMDNBNDNG"/>
</dbReference>
<evidence type="ECO:0000256" key="3">
    <source>
        <dbReference type="ARBA" id="ARBA00022729"/>
    </source>
</evidence>
<accession>A0A399DZD5</accession>
<dbReference type="SUPFAM" id="SSF53850">
    <property type="entry name" value="Periplasmic binding protein-like II"/>
    <property type="match status" value="1"/>
</dbReference>
<keyword evidence="3" id="KW-0732">Signal</keyword>
<dbReference type="RefSeq" id="WP_027887350.1">
    <property type="nucleotide sequence ID" value="NZ_JBHSXZ010000076.1"/>
</dbReference>
<feature type="binding site" evidence="5">
    <location>
        <position position="80"/>
    </location>
    <ligand>
        <name>spermidine</name>
        <dbReference type="ChEBI" id="CHEBI:57834"/>
    </ligand>
</feature>
<organism evidence="6 7">
    <name type="scientific">Meiothermus taiwanensis</name>
    <dbReference type="NCBI Taxonomy" id="172827"/>
    <lineage>
        <taxon>Bacteria</taxon>
        <taxon>Thermotogati</taxon>
        <taxon>Deinococcota</taxon>
        <taxon>Deinococci</taxon>
        <taxon>Thermales</taxon>
        <taxon>Thermaceae</taxon>
        <taxon>Meiothermus</taxon>
    </lineage>
</organism>
<evidence type="ECO:0000256" key="1">
    <source>
        <dbReference type="ARBA" id="ARBA00004418"/>
    </source>
</evidence>
<name>A0A399DZD5_9DEIN</name>
<dbReference type="CDD" id="cd13590">
    <property type="entry name" value="PBP2_PotD_PotF_like"/>
    <property type="match status" value="1"/>
</dbReference>
<gene>
    <name evidence="6" type="primary">spuD</name>
    <name evidence="6" type="ORF">Mcate_02210</name>
</gene>
<dbReference type="Pfam" id="PF13416">
    <property type="entry name" value="SBP_bac_8"/>
    <property type="match status" value="1"/>
</dbReference>
<dbReference type="PANTHER" id="PTHR30222">
    <property type="entry name" value="SPERMIDINE/PUTRESCINE-BINDING PERIPLASMIC PROTEIN"/>
    <property type="match status" value="1"/>
</dbReference>
<evidence type="ECO:0000313" key="6">
    <source>
        <dbReference type="EMBL" id="RIH75470.1"/>
    </source>
</evidence>
<evidence type="ECO:0000256" key="4">
    <source>
        <dbReference type="ARBA" id="ARBA00022764"/>
    </source>
</evidence>
<dbReference type="GO" id="GO:0019808">
    <property type="term" value="F:polyamine binding"/>
    <property type="evidence" value="ECO:0007669"/>
    <property type="project" value="InterPro"/>
</dbReference>
<dbReference type="PANTHER" id="PTHR30222:SF17">
    <property type="entry name" value="SPERMIDINE_PUTRESCINE-BINDING PERIPLASMIC PROTEIN"/>
    <property type="match status" value="1"/>
</dbReference>
<dbReference type="AlphaFoldDB" id="A0A399DZD5"/>
<comment type="caution">
    <text evidence="6">The sequence shown here is derived from an EMBL/GenBank/DDBJ whole genome shotgun (WGS) entry which is preliminary data.</text>
</comment>
<reference evidence="6 7" key="1">
    <citation type="submission" date="2018-08" db="EMBL/GenBank/DDBJ databases">
        <title>Meiothermus cateniformans JCM 15151 genome sequencing project.</title>
        <authorList>
            <person name="Da Costa M.S."/>
            <person name="Albuquerque L."/>
            <person name="Raposo P."/>
            <person name="Froufe H.J.C."/>
            <person name="Barroso C.S."/>
            <person name="Egas C."/>
        </authorList>
    </citation>
    <scope>NUCLEOTIDE SEQUENCE [LARGE SCALE GENOMIC DNA]</scope>
    <source>
        <strain evidence="6 7">JCM 15151</strain>
    </source>
</reference>
<dbReference type="Proteomes" id="UP000266089">
    <property type="component" value="Unassembled WGS sequence"/>
</dbReference>
<evidence type="ECO:0000256" key="2">
    <source>
        <dbReference type="ARBA" id="ARBA00022448"/>
    </source>
</evidence>
<sequence>MNRVWVVALLGLLVAGCGQKKQELRLLNWSDYMPKEVLEEFERREGIKVVEDTYDSPEAMLSKLQAGGDAEYDVLITADYTVGSLARAGSLQELDKSKIPNLQNLDPQFASPAFDPGGRYSVVYQWGTTGLAYREDLVKGPVESWAVIFDPAKQVGPFLLLDEMREMMGAALKYQGESVNTTDPEKLAKVQELLLGAKRRSQGFAGGTSIRDRLIAGDIAVGPAYSGDILAAQAENPQLKYVIPVEGATLWTDNLVVLKKSPNHELAYKFINFLLEPQIAAQISNSIGYATPVAAAMDQIAEKDNPIIYPSPEIRERLELLADLGEQADAFNKVWAEVKSR</sequence>
<dbReference type="EMBL" id="QWKX01000066">
    <property type="protein sequence ID" value="RIH75470.1"/>
    <property type="molecule type" value="Genomic_DNA"/>
</dbReference>
<dbReference type="InterPro" id="IPR006059">
    <property type="entry name" value="SBP"/>
</dbReference>
<keyword evidence="4" id="KW-0574">Periplasm</keyword>
<dbReference type="Gene3D" id="3.40.190.10">
    <property type="entry name" value="Periplasmic binding protein-like II"/>
    <property type="match status" value="2"/>
</dbReference>
<protein>
    <submittedName>
        <fullName evidence="6">Putrescine-binding periplasmic protein SpuD</fullName>
    </submittedName>
</protein>